<dbReference type="InterPro" id="IPR005491">
    <property type="entry name" value="ENT_dom"/>
</dbReference>
<dbReference type="Pfam" id="PF03735">
    <property type="entry name" value="ENT"/>
    <property type="match status" value="1"/>
</dbReference>
<dbReference type="SMART" id="SM01191">
    <property type="entry name" value="ENT"/>
    <property type="match status" value="1"/>
</dbReference>
<proteinExistence type="predicted"/>
<dbReference type="PANTHER" id="PTHR31917:SF5">
    <property type="entry name" value="OS02G0204500 PROTEIN"/>
    <property type="match status" value="1"/>
</dbReference>
<dbReference type="Pfam" id="PF05641">
    <property type="entry name" value="Agenet"/>
    <property type="match status" value="1"/>
</dbReference>
<keyword evidence="2" id="KW-0539">Nucleus</keyword>
<dbReference type="Proteomes" id="UP000327013">
    <property type="component" value="Chromosome 1"/>
</dbReference>
<comment type="subcellular location">
    <subcellularLocation>
        <location evidence="1">Nucleus</location>
    </subcellularLocation>
</comment>
<dbReference type="InterPro" id="IPR036142">
    <property type="entry name" value="ENT_dom-like_sf"/>
</dbReference>
<protein>
    <recommendedName>
        <fullName evidence="3">ENT domain-containing protein</fullName>
    </recommendedName>
</protein>
<dbReference type="InterPro" id="IPR014002">
    <property type="entry name" value="Agenet_dom_plant"/>
</dbReference>
<organism evidence="4 5">
    <name type="scientific">Carpinus fangiana</name>
    <dbReference type="NCBI Taxonomy" id="176857"/>
    <lineage>
        <taxon>Eukaryota</taxon>
        <taxon>Viridiplantae</taxon>
        <taxon>Streptophyta</taxon>
        <taxon>Embryophyta</taxon>
        <taxon>Tracheophyta</taxon>
        <taxon>Spermatophyta</taxon>
        <taxon>Magnoliopsida</taxon>
        <taxon>eudicotyledons</taxon>
        <taxon>Gunneridae</taxon>
        <taxon>Pentapetalae</taxon>
        <taxon>rosids</taxon>
        <taxon>fabids</taxon>
        <taxon>Fagales</taxon>
        <taxon>Betulaceae</taxon>
        <taxon>Carpinus</taxon>
    </lineage>
</organism>
<keyword evidence="5" id="KW-1185">Reference proteome</keyword>
<dbReference type="InterPro" id="IPR008395">
    <property type="entry name" value="Agenet-like_dom"/>
</dbReference>
<evidence type="ECO:0000313" key="4">
    <source>
        <dbReference type="EMBL" id="KAE7998836.1"/>
    </source>
</evidence>
<evidence type="ECO:0000313" key="5">
    <source>
        <dbReference type="Proteomes" id="UP000327013"/>
    </source>
</evidence>
<dbReference type="SMART" id="SM00743">
    <property type="entry name" value="Agenet"/>
    <property type="match status" value="2"/>
</dbReference>
<sequence>MRFKKGSKVEVLSKKEVPSGSWRCAEIICGNGHNYTVRYDGNEGANGEAVAERVSGNAIRPCPPPLEISENWVRGDVVEVFDNFSWKMATVSQVLGRKYFLVRLLGSSLEFKIFKFNIRARQSWHDDKWVVVGKGSGNLEDGKHDKHSTLKCNLKLSSQFHKTNTRMNLRVEDDCFPVKNRVNFQESHVVSSKSLKRGSPYCFSQVEVYAGVNNKFRAIEKEDRCHRMKAANSSTLPKKVDTVAFPRDMLGEKCINASSDNRTTGISEVEVERRKPTGTVGCSFANLESNYADSITCSVGSCSITSNSSFKIRHHVSAGHIKDDDGNSSDAESFCQWGYEEGNSLLPTKEELVAEIHRLELDAYRCTIEALHASGPLSWEKEELVTNLRLSLHISNDEHLIELRNLGSTHTSIPIR</sequence>
<name>A0A5N6QHQ2_9ROSI</name>
<dbReference type="Gene3D" id="1.10.1240.40">
    <property type="entry name" value="ENT domain"/>
    <property type="match status" value="1"/>
</dbReference>
<evidence type="ECO:0000256" key="1">
    <source>
        <dbReference type="ARBA" id="ARBA00004123"/>
    </source>
</evidence>
<dbReference type="PROSITE" id="PS51138">
    <property type="entry name" value="ENT"/>
    <property type="match status" value="1"/>
</dbReference>
<evidence type="ECO:0000259" key="3">
    <source>
        <dbReference type="PROSITE" id="PS51138"/>
    </source>
</evidence>
<dbReference type="EMBL" id="CM017321">
    <property type="protein sequence ID" value="KAE7998836.1"/>
    <property type="molecule type" value="Genomic_DNA"/>
</dbReference>
<dbReference type="PANTHER" id="PTHR31917">
    <property type="entry name" value="AGENET DOMAIN-CONTAINING PROTEIN-RELATED"/>
    <property type="match status" value="1"/>
</dbReference>
<dbReference type="SUPFAM" id="SSF158639">
    <property type="entry name" value="ENT-like"/>
    <property type="match status" value="1"/>
</dbReference>
<gene>
    <name evidence="4" type="ORF">FH972_003338</name>
</gene>
<evidence type="ECO:0000256" key="2">
    <source>
        <dbReference type="ARBA" id="ARBA00023242"/>
    </source>
</evidence>
<dbReference type="AlphaFoldDB" id="A0A5N6QHQ2"/>
<reference evidence="4 5" key="1">
    <citation type="submission" date="2019-06" db="EMBL/GenBank/DDBJ databases">
        <title>A chromosomal-level reference genome of Carpinus fangiana (Coryloideae, Betulaceae).</title>
        <authorList>
            <person name="Yang X."/>
            <person name="Wang Z."/>
            <person name="Zhang L."/>
            <person name="Hao G."/>
            <person name="Liu J."/>
            <person name="Yang Y."/>
        </authorList>
    </citation>
    <scope>NUCLEOTIDE SEQUENCE [LARGE SCALE GENOMIC DNA]</scope>
    <source>
        <strain evidence="4">Cfa_2016G</strain>
        <tissue evidence="4">Leaf</tissue>
    </source>
</reference>
<feature type="domain" description="ENT" evidence="3">
    <location>
        <begin position="352"/>
        <end position="416"/>
    </location>
</feature>
<dbReference type="GO" id="GO:0005634">
    <property type="term" value="C:nucleus"/>
    <property type="evidence" value="ECO:0007669"/>
    <property type="project" value="UniProtKB-SubCell"/>
</dbReference>
<dbReference type="OrthoDB" id="663550at2759"/>
<accession>A0A5N6QHQ2</accession>